<name>A0A699UGQ2_TANCI</name>
<sequence length="68" mass="7895">EMSGLSESIEYNPDGVLTTYRLRQLGYEIHSNFIPISTEESLEVVISAFMLGHQYNFFKSWYILSDVK</sequence>
<accession>A0A699UGQ2</accession>
<protein>
    <submittedName>
        <fullName evidence="1">Uncharacterized protein</fullName>
    </submittedName>
</protein>
<proteinExistence type="predicted"/>
<dbReference type="AlphaFoldDB" id="A0A699UGQ2"/>
<feature type="non-terminal residue" evidence="1">
    <location>
        <position position="1"/>
    </location>
</feature>
<dbReference type="EMBL" id="BKCJ011322769">
    <property type="protein sequence ID" value="GFD20526.1"/>
    <property type="molecule type" value="Genomic_DNA"/>
</dbReference>
<evidence type="ECO:0000313" key="1">
    <source>
        <dbReference type="EMBL" id="GFD20526.1"/>
    </source>
</evidence>
<reference evidence="1" key="1">
    <citation type="journal article" date="2019" name="Sci. Rep.">
        <title>Draft genome of Tanacetum cinerariifolium, the natural source of mosquito coil.</title>
        <authorList>
            <person name="Yamashiro T."/>
            <person name="Shiraishi A."/>
            <person name="Satake H."/>
            <person name="Nakayama K."/>
        </authorList>
    </citation>
    <scope>NUCLEOTIDE SEQUENCE</scope>
</reference>
<comment type="caution">
    <text evidence="1">The sequence shown here is derived from an EMBL/GenBank/DDBJ whole genome shotgun (WGS) entry which is preliminary data.</text>
</comment>
<organism evidence="1">
    <name type="scientific">Tanacetum cinerariifolium</name>
    <name type="common">Dalmatian daisy</name>
    <name type="synonym">Chrysanthemum cinerariifolium</name>
    <dbReference type="NCBI Taxonomy" id="118510"/>
    <lineage>
        <taxon>Eukaryota</taxon>
        <taxon>Viridiplantae</taxon>
        <taxon>Streptophyta</taxon>
        <taxon>Embryophyta</taxon>
        <taxon>Tracheophyta</taxon>
        <taxon>Spermatophyta</taxon>
        <taxon>Magnoliopsida</taxon>
        <taxon>eudicotyledons</taxon>
        <taxon>Gunneridae</taxon>
        <taxon>Pentapetalae</taxon>
        <taxon>asterids</taxon>
        <taxon>campanulids</taxon>
        <taxon>Asterales</taxon>
        <taxon>Asteraceae</taxon>
        <taxon>Asteroideae</taxon>
        <taxon>Anthemideae</taxon>
        <taxon>Anthemidinae</taxon>
        <taxon>Tanacetum</taxon>
    </lineage>
</organism>
<gene>
    <name evidence="1" type="ORF">Tci_892495</name>
</gene>